<dbReference type="KEGG" id="vg:30902579"/>
<reference evidence="1 2" key="1">
    <citation type="journal article" date="2016" name="J. Virol.">
        <title>Concurrence of Iridovirus, Polyomavirus, and a Unique Member of a New Group of Fish Papillomaviruses in Lymphocystis Disease-Affected Gilthead Sea Bream.</title>
        <authorList>
            <person name="Lopez-Bueno A."/>
            <person name="Mavian C."/>
            <person name="Labella A.M."/>
            <person name="Castro D."/>
            <person name="Borrego J.J."/>
            <person name="Alcami A."/>
            <person name="Alejo A."/>
        </authorList>
    </citation>
    <scope>NUCLEOTIDE SEQUENCE [LARGE SCALE GENOMIC DNA]</scope>
    <source>
        <strain evidence="1">SA9</strain>
    </source>
</reference>
<accession>A0A1B2RVR5</accession>
<evidence type="ECO:0000313" key="1">
    <source>
        <dbReference type="EMBL" id="AOC55087.1"/>
    </source>
</evidence>
<dbReference type="Proteomes" id="UP000149121">
    <property type="component" value="Segment"/>
</dbReference>
<name>A0A1B2RVR5_9VIRU</name>
<evidence type="ECO:0000313" key="2">
    <source>
        <dbReference type="Proteomes" id="UP000149121"/>
    </source>
</evidence>
<dbReference type="EMBL" id="KX643370">
    <property type="protein sequence ID" value="AOC55087.1"/>
    <property type="molecule type" value="Genomic_DNA"/>
</dbReference>
<gene>
    <name evidence="1" type="ORF">LCDVSa003R</name>
</gene>
<keyword evidence="2" id="KW-1185">Reference proteome</keyword>
<protein>
    <submittedName>
        <fullName evidence="1">Uncharacterized protein</fullName>
    </submittedName>
</protein>
<sequence>MRLYTCLLRLHKGLIPERTFSIYNTRIYSNSEKLLLRSNIR</sequence>
<proteinExistence type="predicted"/>
<organism evidence="1 2">
    <name type="scientific">Lymphocystis disease virus 3</name>
    <dbReference type="NCBI Taxonomy" id="2560566"/>
    <lineage>
        <taxon>Viruses</taxon>
        <taxon>Varidnaviria</taxon>
        <taxon>Bamfordvirae</taxon>
        <taxon>Nucleocytoviricota</taxon>
        <taxon>Megaviricetes</taxon>
        <taxon>Pimascovirales</taxon>
        <taxon>Pimascovirales incertae sedis</taxon>
        <taxon>Iridoviridae</taxon>
        <taxon>Alphairidovirinae</taxon>
        <taxon>Lymphocystivirus</taxon>
        <taxon>Lymphocystivirus sparus1</taxon>
    </lineage>
</organism>